<keyword evidence="1" id="KW-0732">Signal</keyword>
<dbReference type="OrthoDB" id="8255899at2"/>
<gene>
    <name evidence="2" type="ORF">SAMN05444164_3857</name>
</gene>
<organism evidence="2 3">
    <name type="scientific">Bradyrhizobium erythrophlei</name>
    <dbReference type="NCBI Taxonomy" id="1437360"/>
    <lineage>
        <taxon>Bacteria</taxon>
        <taxon>Pseudomonadati</taxon>
        <taxon>Pseudomonadota</taxon>
        <taxon>Alphaproteobacteria</taxon>
        <taxon>Hyphomicrobiales</taxon>
        <taxon>Nitrobacteraceae</taxon>
        <taxon>Bradyrhizobium</taxon>
    </lineage>
</organism>
<dbReference type="RefSeq" id="WP_092117836.1">
    <property type="nucleotide sequence ID" value="NZ_FNTH01000001.1"/>
</dbReference>
<sequence length="88" mass="9744">MKLKYAVIGLSLFGGITLVANSAWAIPNGLPEAGRLAGDNANLDQVRWVCNPWGRCHWRPNFYGAYGYYGPRFYGPPPWGWRTGIAGD</sequence>
<dbReference type="Proteomes" id="UP000198992">
    <property type="component" value="Unassembled WGS sequence"/>
</dbReference>
<evidence type="ECO:0000313" key="3">
    <source>
        <dbReference type="Proteomes" id="UP000198992"/>
    </source>
</evidence>
<accession>A0A1H4YCN7</accession>
<dbReference type="AlphaFoldDB" id="A0A1H4YCN7"/>
<feature type="signal peptide" evidence="1">
    <location>
        <begin position="1"/>
        <end position="25"/>
    </location>
</feature>
<protein>
    <submittedName>
        <fullName evidence="2">Uncharacterized protein</fullName>
    </submittedName>
</protein>
<proteinExistence type="predicted"/>
<reference evidence="2 3" key="1">
    <citation type="submission" date="2016-10" db="EMBL/GenBank/DDBJ databases">
        <authorList>
            <person name="de Groot N.N."/>
        </authorList>
    </citation>
    <scope>NUCLEOTIDE SEQUENCE [LARGE SCALE GENOMIC DNA]</scope>
    <source>
        <strain evidence="2 3">MT12</strain>
    </source>
</reference>
<dbReference type="EMBL" id="FNTH01000001">
    <property type="protein sequence ID" value="SED14858.1"/>
    <property type="molecule type" value="Genomic_DNA"/>
</dbReference>
<evidence type="ECO:0000256" key="1">
    <source>
        <dbReference type="SAM" id="SignalP"/>
    </source>
</evidence>
<feature type="chain" id="PRO_5011725597" evidence="1">
    <location>
        <begin position="26"/>
        <end position="88"/>
    </location>
</feature>
<evidence type="ECO:0000313" key="2">
    <source>
        <dbReference type="EMBL" id="SED14858.1"/>
    </source>
</evidence>
<name>A0A1H4YCN7_9BRAD</name>